<dbReference type="AlphaFoldDB" id="A0A6V7TAI0"/>
<organism evidence="3 4">
    <name type="scientific">Plasmodium vinckei</name>
    <dbReference type="NCBI Taxonomy" id="5860"/>
    <lineage>
        <taxon>Eukaryota</taxon>
        <taxon>Sar</taxon>
        <taxon>Alveolata</taxon>
        <taxon>Apicomplexa</taxon>
        <taxon>Aconoidasida</taxon>
        <taxon>Haemosporida</taxon>
        <taxon>Plasmodiidae</taxon>
        <taxon>Plasmodium</taxon>
        <taxon>Plasmodium (Vinckeia)</taxon>
    </lineage>
</organism>
<dbReference type="VEuPathDB" id="PlasmoDB:PVPCR_1400240"/>
<dbReference type="Proteomes" id="UP000515697">
    <property type="component" value="Chromosome PVSEL_12"/>
</dbReference>
<dbReference type="VEuPathDB" id="PlasmoDB:PVVCY_0904680"/>
<dbReference type="EMBL" id="LR865433">
    <property type="protein sequence ID" value="CAD2109210.1"/>
    <property type="molecule type" value="Genomic_DNA"/>
</dbReference>
<dbReference type="SUPFAM" id="SSF55961">
    <property type="entry name" value="Bet v1-like"/>
    <property type="match status" value="1"/>
</dbReference>
<dbReference type="VEuPathDB" id="PlasmoDB:PVLDE_0600090"/>
<gene>
    <name evidence="3" type="ORF">PVSEL_1200140</name>
</gene>
<dbReference type="VEuPathDB" id="PlasmoDB:PVBDA_0904750"/>
<evidence type="ECO:0000256" key="1">
    <source>
        <dbReference type="SAM" id="MobiDB-lite"/>
    </source>
</evidence>
<reference evidence="3 4" key="1">
    <citation type="submission" date="2020-08" db="EMBL/GenBank/DDBJ databases">
        <authorList>
            <person name="Ramaprasad A."/>
        </authorList>
    </citation>
    <scope>NUCLEOTIDE SEQUENCE [LARGE SCALE GENOMIC DNA]</scope>
</reference>
<name>A0A6V7TAI0_PLAVN</name>
<accession>A0A6V7TAI0</accession>
<dbReference type="VEuPathDB" id="PlasmoDB:PVSEL_1200140"/>
<dbReference type="Gene3D" id="3.30.530.20">
    <property type="match status" value="1"/>
</dbReference>
<dbReference type="InterPro" id="IPR023393">
    <property type="entry name" value="START-like_dom_sf"/>
</dbReference>
<sequence length="384" mass="43973">MNKGYIKVTLALLCVAGYMQNIAFASETAVAINSSNVEYKQVSPDTEEVKQVSPDTEEVKQVSPDTEEVKQVSPDTEEVKQVSADTEGVKQQLFSTPNKAKQQVFSTPNKAKQQVLSTPNKAKQQVFSTPIVFKQKERFNPIEYKHQLSLKAKEGKHAEYIMAEALNIAKKHVEHTDDYKLYYNKNGATLHFKNFNDTEIGKLEFTIPNADNYADIVKMLWDPNAEKKFNDKFIRGSIARSYNDNLAIVQHRYKSYVWNKFYHAIANKVELSKDETAIVLTSSDMDDYCNSSLKNYVNPIVQSANSFKPDIDSEEDIRRARLTKFYINLMAIFIKKEADGVKITNICSINHDIFPDENPEQTLRNMTAYKMLSFTKLRNIIKKE</sequence>
<dbReference type="InterPro" id="IPR006486">
    <property type="entry name" value="PYST_A"/>
</dbReference>
<dbReference type="VEuPathDB" id="PlasmoDB:PVPCR_1000030"/>
<evidence type="ECO:0000313" key="3">
    <source>
        <dbReference type="EMBL" id="CAD2109210.1"/>
    </source>
</evidence>
<feature type="chain" id="PRO_5027958255" evidence="2">
    <location>
        <begin position="26"/>
        <end position="384"/>
    </location>
</feature>
<keyword evidence="2" id="KW-0732">Signal</keyword>
<proteinExistence type="predicted"/>
<feature type="region of interest" description="Disordered" evidence="1">
    <location>
        <begin position="43"/>
        <end position="78"/>
    </location>
</feature>
<evidence type="ECO:0000256" key="2">
    <source>
        <dbReference type="SAM" id="SignalP"/>
    </source>
</evidence>
<protein>
    <submittedName>
        <fullName evidence="3">Fam-a protein</fullName>
    </submittedName>
</protein>
<evidence type="ECO:0000313" key="4">
    <source>
        <dbReference type="Proteomes" id="UP000515697"/>
    </source>
</evidence>
<dbReference type="NCBIfam" id="TIGR01599">
    <property type="entry name" value="PYST-A"/>
    <property type="match status" value="1"/>
</dbReference>
<feature type="signal peptide" evidence="2">
    <location>
        <begin position="1"/>
        <end position="25"/>
    </location>
</feature>